<dbReference type="InterPro" id="IPR002178">
    <property type="entry name" value="PTS_EIIA_type-2_dom"/>
</dbReference>
<dbReference type="PROSITE" id="PS51094">
    <property type="entry name" value="PTS_EIIA_TYPE_2"/>
    <property type="match status" value="1"/>
</dbReference>
<dbReference type="PROSITE" id="PS51099">
    <property type="entry name" value="PTS_EIIB_TYPE_2"/>
    <property type="match status" value="1"/>
</dbReference>
<evidence type="ECO:0000259" key="7">
    <source>
        <dbReference type="PROSITE" id="PS51099"/>
    </source>
</evidence>
<evidence type="ECO:0000313" key="10">
    <source>
        <dbReference type="Proteomes" id="UP000051451"/>
    </source>
</evidence>
<dbReference type="SUPFAM" id="SSF63520">
    <property type="entry name" value="PTS-regulatory domain, PRD"/>
    <property type="match status" value="2"/>
</dbReference>
<keyword evidence="5" id="KW-0804">Transcription</keyword>
<gene>
    <name evidence="9" type="ORF">FC89_GL002382</name>
</gene>
<dbReference type="SUPFAM" id="SSF55804">
    <property type="entry name" value="Phoshotransferase/anion transport protein"/>
    <property type="match status" value="1"/>
</dbReference>
<dbReference type="CDD" id="cd05568">
    <property type="entry name" value="PTS_IIB_bgl_like"/>
    <property type="match status" value="1"/>
</dbReference>
<evidence type="ECO:0000256" key="3">
    <source>
        <dbReference type="ARBA" id="ARBA00023015"/>
    </source>
</evidence>
<dbReference type="InterPro" id="IPR011608">
    <property type="entry name" value="PRD"/>
</dbReference>
<name>A0A0R1VQM4_9LACO</name>
<evidence type="ECO:0000256" key="5">
    <source>
        <dbReference type="ARBA" id="ARBA00023163"/>
    </source>
</evidence>
<dbReference type="PATRIC" id="fig|1423750.3.peg.2425"/>
<evidence type="ECO:0000259" key="6">
    <source>
        <dbReference type="PROSITE" id="PS51094"/>
    </source>
</evidence>
<evidence type="ECO:0000256" key="4">
    <source>
        <dbReference type="ARBA" id="ARBA00023159"/>
    </source>
</evidence>
<dbReference type="Pfam" id="PF00874">
    <property type="entry name" value="PRD"/>
    <property type="match status" value="2"/>
</dbReference>
<dbReference type="GeneID" id="98320034"/>
<proteinExistence type="predicted"/>
<dbReference type="Pfam" id="PF05043">
    <property type="entry name" value="Mga"/>
    <property type="match status" value="1"/>
</dbReference>
<dbReference type="PROSITE" id="PS51372">
    <property type="entry name" value="PRD_2"/>
    <property type="match status" value="1"/>
</dbReference>
<dbReference type="InterPro" id="IPR013196">
    <property type="entry name" value="HTH_11"/>
</dbReference>
<keyword evidence="10" id="KW-1185">Reference proteome</keyword>
<dbReference type="Proteomes" id="UP000051451">
    <property type="component" value="Unassembled WGS sequence"/>
</dbReference>
<dbReference type="EMBL" id="AZGB01000030">
    <property type="protein sequence ID" value="KRM03980.1"/>
    <property type="molecule type" value="Genomic_DNA"/>
</dbReference>
<organism evidence="9 10">
    <name type="scientific">Liquorilactobacillus ghanensis DSM 18630</name>
    <dbReference type="NCBI Taxonomy" id="1423750"/>
    <lineage>
        <taxon>Bacteria</taxon>
        <taxon>Bacillati</taxon>
        <taxon>Bacillota</taxon>
        <taxon>Bacilli</taxon>
        <taxon>Lactobacillales</taxon>
        <taxon>Lactobacillaceae</taxon>
        <taxon>Liquorilactobacillus</taxon>
    </lineage>
</organism>
<dbReference type="RefSeq" id="WP_057872722.1">
    <property type="nucleotide sequence ID" value="NZ_AZGB01000030.1"/>
</dbReference>
<dbReference type="GO" id="GO:0009401">
    <property type="term" value="P:phosphoenolpyruvate-dependent sugar phosphotransferase system"/>
    <property type="evidence" value="ECO:0007669"/>
    <property type="project" value="InterPro"/>
</dbReference>
<dbReference type="InterPro" id="IPR050661">
    <property type="entry name" value="BglG_antiterminators"/>
</dbReference>
<dbReference type="GO" id="GO:0008982">
    <property type="term" value="F:protein-N(PI)-phosphohistidine-sugar phosphotransferase activity"/>
    <property type="evidence" value="ECO:0007669"/>
    <property type="project" value="InterPro"/>
</dbReference>
<dbReference type="InterPro" id="IPR013011">
    <property type="entry name" value="PTS_EIIB_2"/>
</dbReference>
<evidence type="ECO:0000256" key="2">
    <source>
        <dbReference type="ARBA" id="ARBA00022737"/>
    </source>
</evidence>
<dbReference type="InterPro" id="IPR036388">
    <property type="entry name" value="WH-like_DNA-bd_sf"/>
</dbReference>
<keyword evidence="1" id="KW-0808">Transferase</keyword>
<dbReference type="InterPro" id="IPR007737">
    <property type="entry name" value="Mga_HTH"/>
</dbReference>
<feature type="domain" description="PRD" evidence="8">
    <location>
        <begin position="289"/>
        <end position="397"/>
    </location>
</feature>
<accession>A0A0R1VQM4</accession>
<feature type="domain" description="PTS EIIA type-2" evidence="6">
    <location>
        <begin position="497"/>
        <end position="636"/>
    </location>
</feature>
<protein>
    <submittedName>
        <fullName evidence="9">Uncharacterized protein</fullName>
    </submittedName>
</protein>
<dbReference type="Gene3D" id="1.10.10.10">
    <property type="entry name" value="Winged helix-like DNA-binding domain superfamily/Winged helix DNA-binding domain"/>
    <property type="match status" value="1"/>
</dbReference>
<evidence type="ECO:0000313" key="9">
    <source>
        <dbReference type="EMBL" id="KRM03980.1"/>
    </source>
</evidence>
<dbReference type="InterPro" id="IPR036095">
    <property type="entry name" value="PTS_EIIB-like_sf"/>
</dbReference>
<keyword evidence="2" id="KW-0677">Repeat</keyword>
<dbReference type="Gene3D" id="3.40.50.2300">
    <property type="match status" value="1"/>
</dbReference>
<dbReference type="PANTHER" id="PTHR30185:SF13">
    <property type="entry name" value="LICABCH OPERON REGULATOR-RELATED"/>
    <property type="match status" value="1"/>
</dbReference>
<dbReference type="OrthoDB" id="3175596at2"/>
<dbReference type="Pfam" id="PF00359">
    <property type="entry name" value="PTS_EIIA_2"/>
    <property type="match status" value="1"/>
</dbReference>
<dbReference type="Gene3D" id="3.40.930.10">
    <property type="entry name" value="Mannitol-specific EII, Chain A"/>
    <property type="match status" value="1"/>
</dbReference>
<keyword evidence="3" id="KW-0805">Transcription regulation</keyword>
<feature type="domain" description="PTS EIIB type-2" evidence="7">
    <location>
        <begin position="401"/>
        <end position="490"/>
    </location>
</feature>
<evidence type="ECO:0000259" key="8">
    <source>
        <dbReference type="PROSITE" id="PS51372"/>
    </source>
</evidence>
<evidence type="ECO:0000256" key="1">
    <source>
        <dbReference type="ARBA" id="ARBA00022679"/>
    </source>
</evidence>
<keyword evidence="4" id="KW-0010">Activator</keyword>
<dbReference type="InterPro" id="IPR016152">
    <property type="entry name" value="PTrfase/Anion_transptr"/>
</dbReference>
<dbReference type="InterPro" id="IPR036634">
    <property type="entry name" value="PRD_sf"/>
</dbReference>
<dbReference type="AlphaFoldDB" id="A0A0R1VQM4"/>
<sequence>MDDLNSRQLKLIKYLMKIKNTTAAKLAFYLNVSSKTIYQDLDNVADFLGKHQVKVTRKPGTGIELHGNLKKLSIFLLTDRKRINVPNNDSQRIVYILAKLLETNQYLTISSLSEQLFISSRIIEKNLNQIAKYLNSFSVKLDRKSSQGIKIIANEEQRRKLIFRLLNNFWGEQWSVNHKNKIVYHNLAANSLLDNQIVLRVLKIVDQFETVSQVSLNDYEFQSLTIHLAIAIQRIKSGKMIAELPIQNLKKQQLSQAQLLASMIERDFKIELPSAEIKYLQLHLIAATSGGITFENISPNDEAYVELQLLLKKFGYDANLLRGLAVHLKSASKRLHFNASIANPFTATIKQNYPAAFDQGLQIARFYEKKENISLNDDEVAYLALHLQAYLERNHQDDDRLKVVIVCSTGLGSAQLLAARIRSEFPEIKILGVYSLNELQTSITEETDLIISTIEIRNSIVPTVTVSPLLQATDISFINQTVKKIKQNKKNTFNPAKILNPHLVWCQQSFTDWQATLRWITKQLVIQKIAKEGVTESALNRENLSFTSFGNYATPHASPELIIKPSIAVCTLNPSIKWGNQEISVVFFLAITKDFTPKEIELIFDKLCGILDEKKLLKKLSTFNDTAELFQYLKRLMNK</sequence>
<dbReference type="Pfam" id="PF08279">
    <property type="entry name" value="HTH_11"/>
    <property type="match status" value="1"/>
</dbReference>
<comment type="caution">
    <text evidence="9">The sequence shown here is derived from an EMBL/GenBank/DDBJ whole genome shotgun (WGS) entry which is preliminary data.</text>
</comment>
<dbReference type="STRING" id="1423750.FC89_GL002382"/>
<reference evidence="9 10" key="1">
    <citation type="journal article" date="2015" name="Genome Announc.">
        <title>Expanding the biotechnology potential of lactobacilli through comparative genomics of 213 strains and associated genera.</title>
        <authorList>
            <person name="Sun Z."/>
            <person name="Harris H.M."/>
            <person name="McCann A."/>
            <person name="Guo C."/>
            <person name="Argimon S."/>
            <person name="Zhang W."/>
            <person name="Yang X."/>
            <person name="Jeffery I.B."/>
            <person name="Cooney J.C."/>
            <person name="Kagawa T.F."/>
            <person name="Liu W."/>
            <person name="Song Y."/>
            <person name="Salvetti E."/>
            <person name="Wrobel A."/>
            <person name="Rasinkangas P."/>
            <person name="Parkhill J."/>
            <person name="Rea M.C."/>
            <person name="O'Sullivan O."/>
            <person name="Ritari J."/>
            <person name="Douillard F.P."/>
            <person name="Paul Ross R."/>
            <person name="Yang R."/>
            <person name="Briner A.E."/>
            <person name="Felis G.E."/>
            <person name="de Vos W.M."/>
            <person name="Barrangou R."/>
            <person name="Klaenhammer T.R."/>
            <person name="Caufield P.W."/>
            <person name="Cui Y."/>
            <person name="Zhang H."/>
            <person name="O'Toole P.W."/>
        </authorList>
    </citation>
    <scope>NUCLEOTIDE SEQUENCE [LARGE SCALE GENOMIC DNA]</scope>
    <source>
        <strain evidence="9 10">DSM 18630</strain>
    </source>
</reference>
<dbReference type="PANTHER" id="PTHR30185">
    <property type="entry name" value="CRYPTIC BETA-GLUCOSIDE BGL OPERON ANTITERMINATOR"/>
    <property type="match status" value="1"/>
</dbReference>
<dbReference type="Gene3D" id="1.10.1790.10">
    <property type="entry name" value="PRD domain"/>
    <property type="match status" value="2"/>
</dbReference>
<dbReference type="GO" id="GO:0006355">
    <property type="term" value="P:regulation of DNA-templated transcription"/>
    <property type="evidence" value="ECO:0007669"/>
    <property type="project" value="InterPro"/>
</dbReference>
<dbReference type="SUPFAM" id="SSF52794">
    <property type="entry name" value="PTS system IIB component-like"/>
    <property type="match status" value="1"/>
</dbReference>